<name>A0AAV8ZJL4_9CUCU</name>
<feature type="transmembrane region" description="Helical" evidence="1">
    <location>
        <begin position="122"/>
        <end position="139"/>
    </location>
</feature>
<comment type="caution">
    <text evidence="2">The sequence shown here is derived from an EMBL/GenBank/DDBJ whole genome shotgun (WGS) entry which is preliminary data.</text>
</comment>
<keyword evidence="1" id="KW-0472">Membrane</keyword>
<dbReference type="EMBL" id="JANEYF010001429">
    <property type="protein sequence ID" value="KAJ8964180.1"/>
    <property type="molecule type" value="Genomic_DNA"/>
</dbReference>
<accession>A0AAV8ZJL4</accession>
<feature type="transmembrane region" description="Helical" evidence="1">
    <location>
        <begin position="92"/>
        <end position="116"/>
    </location>
</feature>
<evidence type="ECO:0000313" key="3">
    <source>
        <dbReference type="Proteomes" id="UP001162156"/>
    </source>
</evidence>
<evidence type="ECO:0000313" key="2">
    <source>
        <dbReference type="EMBL" id="KAJ8964180.1"/>
    </source>
</evidence>
<organism evidence="2 3">
    <name type="scientific">Rhamnusium bicolor</name>
    <dbReference type="NCBI Taxonomy" id="1586634"/>
    <lineage>
        <taxon>Eukaryota</taxon>
        <taxon>Metazoa</taxon>
        <taxon>Ecdysozoa</taxon>
        <taxon>Arthropoda</taxon>
        <taxon>Hexapoda</taxon>
        <taxon>Insecta</taxon>
        <taxon>Pterygota</taxon>
        <taxon>Neoptera</taxon>
        <taxon>Endopterygota</taxon>
        <taxon>Coleoptera</taxon>
        <taxon>Polyphaga</taxon>
        <taxon>Cucujiformia</taxon>
        <taxon>Chrysomeloidea</taxon>
        <taxon>Cerambycidae</taxon>
        <taxon>Lepturinae</taxon>
        <taxon>Rhagiini</taxon>
        <taxon>Rhamnusium</taxon>
    </lineage>
</organism>
<proteinExistence type="predicted"/>
<evidence type="ECO:0000256" key="1">
    <source>
        <dbReference type="SAM" id="Phobius"/>
    </source>
</evidence>
<reference evidence="2" key="1">
    <citation type="journal article" date="2023" name="Insect Mol. Biol.">
        <title>Genome sequencing provides insights into the evolution of gene families encoding plant cell wall-degrading enzymes in longhorned beetles.</title>
        <authorList>
            <person name="Shin N.R."/>
            <person name="Okamura Y."/>
            <person name="Kirsch R."/>
            <person name="Pauchet Y."/>
        </authorList>
    </citation>
    <scope>NUCLEOTIDE SEQUENCE</scope>
    <source>
        <strain evidence="2">RBIC_L_NR</strain>
    </source>
</reference>
<keyword evidence="1" id="KW-0812">Transmembrane</keyword>
<gene>
    <name evidence="2" type="ORF">NQ314_005076</name>
</gene>
<keyword evidence="1" id="KW-1133">Transmembrane helix</keyword>
<feature type="transmembrane region" description="Helical" evidence="1">
    <location>
        <begin position="35"/>
        <end position="55"/>
    </location>
</feature>
<sequence>WSNFLNEVTDTSKFGKPADFDAVTKRGNLFSTMNFWYANIGIIVYGVTTLAEASYCKRINEDKGLHEVCGSIAPMWLPFEDFGFRMSNQLNVLVKFTVGHISLISAIVFGCIGNQIFKVKPIGAALYLAGYMIALFWLCHSGQRIMDEIIKTSYSYLTLINQTL</sequence>
<keyword evidence="3" id="KW-1185">Reference proteome</keyword>
<protein>
    <submittedName>
        <fullName evidence="2">Uncharacterized protein</fullName>
    </submittedName>
</protein>
<dbReference type="Proteomes" id="UP001162156">
    <property type="component" value="Unassembled WGS sequence"/>
</dbReference>
<dbReference type="AlphaFoldDB" id="A0AAV8ZJL4"/>
<feature type="non-terminal residue" evidence="2">
    <location>
        <position position="1"/>
    </location>
</feature>